<keyword evidence="3" id="KW-1185">Reference proteome</keyword>
<organism evidence="2 3">
    <name type="scientific">Sphaerotilus montanus</name>
    <dbReference type="NCBI Taxonomy" id="522889"/>
    <lineage>
        <taxon>Bacteria</taxon>
        <taxon>Pseudomonadati</taxon>
        <taxon>Pseudomonadota</taxon>
        <taxon>Betaproteobacteria</taxon>
        <taxon>Burkholderiales</taxon>
        <taxon>Sphaerotilaceae</taxon>
        <taxon>Sphaerotilus</taxon>
    </lineage>
</organism>
<dbReference type="EMBL" id="JACCFH010000001">
    <property type="protein sequence ID" value="NYG33046.1"/>
    <property type="molecule type" value="Genomic_DNA"/>
</dbReference>
<feature type="domain" description="TniQ" evidence="1">
    <location>
        <begin position="13"/>
        <end position="155"/>
    </location>
</feature>
<gene>
    <name evidence="2" type="ORF">BDD16_002032</name>
</gene>
<dbReference type="Pfam" id="PF06527">
    <property type="entry name" value="TniQ"/>
    <property type="match status" value="1"/>
</dbReference>
<evidence type="ECO:0000313" key="3">
    <source>
        <dbReference type="Proteomes" id="UP000518288"/>
    </source>
</evidence>
<dbReference type="InterPro" id="IPR009492">
    <property type="entry name" value="TniQ"/>
</dbReference>
<dbReference type="AlphaFoldDB" id="A0A7Y9QY29"/>
<protein>
    <recommendedName>
        <fullName evidence="1">TniQ domain-containing protein</fullName>
    </recommendedName>
</protein>
<comment type="caution">
    <text evidence="2">The sequence shown here is derived from an EMBL/GenBank/DDBJ whole genome shotgun (WGS) entry which is preliminary data.</text>
</comment>
<accession>A0A7Y9QY29</accession>
<name>A0A7Y9QY29_9BURK</name>
<dbReference type="Proteomes" id="UP000518288">
    <property type="component" value="Unassembled WGS sequence"/>
</dbReference>
<proteinExistence type="predicted"/>
<sequence>MRHMARFHQDLWPIRYKPLEDELLSSWLVRLAHGHGLKVQSFCNMLYGNKRQIWNRDIDRLAPQWLLDDLKLHTGATQMQAEQTTLRIFDGVLVKHYREAGPLQWIQLMQMYHRKREGYGQQFCPICLQEDKVSYFRKTWRLAIKTMCLKHNCMLMDRCPQCDSAVSYHRIGMGQPNHVEFDPLSTCHECSFDLRAASAKPVKVYNEEAFDWLRRVVSDIDDFSAGKSVKIDLKEVSLFHHMTAMVSKERNRYHLGQHVADMVGADDYVPINTNRVALESYQCHVRNQYMQFAAWLLVDPQVRLHQACRARAIRHNFLLRDMKDPPAWYEDCVNNRIATRARPFFERRHKINLDSRADEIDLTY</sequence>
<reference evidence="2 3" key="1">
    <citation type="submission" date="2020-07" db="EMBL/GenBank/DDBJ databases">
        <title>Genomic Encyclopedia of Archaeal and Bacterial Type Strains, Phase II (KMG-II): from individual species to whole genera.</title>
        <authorList>
            <person name="Goeker M."/>
        </authorList>
    </citation>
    <scope>NUCLEOTIDE SEQUENCE [LARGE SCALE GENOMIC DNA]</scope>
    <source>
        <strain evidence="2 3">DSM 21226</strain>
    </source>
</reference>
<evidence type="ECO:0000313" key="2">
    <source>
        <dbReference type="EMBL" id="NYG33046.1"/>
    </source>
</evidence>
<evidence type="ECO:0000259" key="1">
    <source>
        <dbReference type="Pfam" id="PF06527"/>
    </source>
</evidence>